<dbReference type="Pfam" id="PF00005">
    <property type="entry name" value="ABC_tran"/>
    <property type="match status" value="1"/>
</dbReference>
<protein>
    <submittedName>
        <fullName evidence="10">ATP-binding cassette, subfamily B, MsbA</fullName>
    </submittedName>
</protein>
<dbReference type="Proteomes" id="UP000183376">
    <property type="component" value="Chromosome I"/>
</dbReference>
<evidence type="ECO:0000313" key="10">
    <source>
        <dbReference type="EMBL" id="SDM36599.1"/>
    </source>
</evidence>
<feature type="transmembrane region" description="Helical" evidence="7">
    <location>
        <begin position="153"/>
        <end position="173"/>
    </location>
</feature>
<dbReference type="eggNOG" id="COG1132">
    <property type="taxonomic scope" value="Bacteria"/>
</dbReference>
<evidence type="ECO:0000259" key="9">
    <source>
        <dbReference type="PROSITE" id="PS50929"/>
    </source>
</evidence>
<dbReference type="GO" id="GO:0016887">
    <property type="term" value="F:ATP hydrolysis activity"/>
    <property type="evidence" value="ECO:0007669"/>
    <property type="project" value="InterPro"/>
</dbReference>
<dbReference type="SMART" id="SM00382">
    <property type="entry name" value="AAA"/>
    <property type="match status" value="1"/>
</dbReference>
<feature type="transmembrane region" description="Helical" evidence="7">
    <location>
        <begin position="179"/>
        <end position="197"/>
    </location>
</feature>
<dbReference type="PANTHER" id="PTHR43394">
    <property type="entry name" value="ATP-DEPENDENT PERMEASE MDL1, MITOCHONDRIAL"/>
    <property type="match status" value="1"/>
</dbReference>
<dbReference type="InterPro" id="IPR036640">
    <property type="entry name" value="ABC1_TM_sf"/>
</dbReference>
<proteinExistence type="predicted"/>
<comment type="subcellular location">
    <subcellularLocation>
        <location evidence="1">Cell membrane</location>
        <topology evidence="1">Multi-pass membrane protein</topology>
    </subcellularLocation>
</comment>
<dbReference type="Gene3D" id="3.40.50.300">
    <property type="entry name" value="P-loop containing nucleotide triphosphate hydrolases"/>
    <property type="match status" value="1"/>
</dbReference>
<keyword evidence="3" id="KW-0547">Nucleotide-binding</keyword>
<feature type="domain" description="ABC transporter" evidence="8">
    <location>
        <begin position="358"/>
        <end position="577"/>
    </location>
</feature>
<evidence type="ECO:0000259" key="8">
    <source>
        <dbReference type="PROSITE" id="PS50893"/>
    </source>
</evidence>
<keyword evidence="2 7" id="KW-0812">Transmembrane</keyword>
<dbReference type="GO" id="GO:0005886">
    <property type="term" value="C:plasma membrane"/>
    <property type="evidence" value="ECO:0007669"/>
    <property type="project" value="UniProtKB-SubCell"/>
</dbReference>
<dbReference type="InterPro" id="IPR011527">
    <property type="entry name" value="ABC1_TM_dom"/>
</dbReference>
<dbReference type="InterPro" id="IPR017871">
    <property type="entry name" value="ABC_transporter-like_CS"/>
</dbReference>
<evidence type="ECO:0000256" key="2">
    <source>
        <dbReference type="ARBA" id="ARBA00022692"/>
    </source>
</evidence>
<dbReference type="InterPro" id="IPR039421">
    <property type="entry name" value="Type_1_exporter"/>
</dbReference>
<dbReference type="Gene3D" id="1.20.1560.10">
    <property type="entry name" value="ABC transporter type 1, transmembrane domain"/>
    <property type="match status" value="1"/>
</dbReference>
<evidence type="ECO:0000256" key="5">
    <source>
        <dbReference type="ARBA" id="ARBA00022989"/>
    </source>
</evidence>
<dbReference type="PROSITE" id="PS00211">
    <property type="entry name" value="ABC_TRANSPORTER_1"/>
    <property type="match status" value="1"/>
</dbReference>
<dbReference type="PANTHER" id="PTHR43394:SF1">
    <property type="entry name" value="ATP-BINDING CASSETTE SUB-FAMILY B MEMBER 10, MITOCHONDRIAL"/>
    <property type="match status" value="1"/>
</dbReference>
<dbReference type="SUPFAM" id="SSF90123">
    <property type="entry name" value="ABC transporter transmembrane region"/>
    <property type="match status" value="1"/>
</dbReference>
<dbReference type="InterPro" id="IPR027417">
    <property type="entry name" value="P-loop_NTPase"/>
</dbReference>
<dbReference type="GO" id="GO:0005524">
    <property type="term" value="F:ATP binding"/>
    <property type="evidence" value="ECO:0007669"/>
    <property type="project" value="UniProtKB-KW"/>
</dbReference>
<dbReference type="Pfam" id="PF00664">
    <property type="entry name" value="ABC_membrane"/>
    <property type="match status" value="1"/>
</dbReference>
<gene>
    <name evidence="10" type="ORF">SAMN04489726_1267</name>
</gene>
<evidence type="ECO:0000256" key="7">
    <source>
        <dbReference type="SAM" id="Phobius"/>
    </source>
</evidence>
<keyword evidence="5 7" id="KW-1133">Transmembrane helix</keyword>
<dbReference type="STRING" id="211114.SAMN04489726_1267"/>
<organism evidence="10 11">
    <name type="scientific">Allokutzneria albata</name>
    <name type="common">Kibdelosporangium albatum</name>
    <dbReference type="NCBI Taxonomy" id="211114"/>
    <lineage>
        <taxon>Bacteria</taxon>
        <taxon>Bacillati</taxon>
        <taxon>Actinomycetota</taxon>
        <taxon>Actinomycetes</taxon>
        <taxon>Pseudonocardiales</taxon>
        <taxon>Pseudonocardiaceae</taxon>
        <taxon>Allokutzneria</taxon>
    </lineage>
</organism>
<sequence length="580" mass="61843">MTRSTQSVRPVQRFRGYAQPHQLSLYLGLGLRICEIAVNLAMPWPLATVLDRVLGKDSSDNPLSALLDLFGTDTAMSLTTAACAVVVLALLSGAFDYAGDRLMNGVGQRISASISTDTFAHLVRLPLSYHDRSPVGESVSRIVVDCTRIKHGLVMAFSTLLPGVLCATGYTVALTVLDWRFGLIALACIPVIVLIGVRHRRLGHAAARRQRAAEAELAGLVTESLHGISTVRAFGREDLHCDRFTASSGHWVRAAVDAAVIQARRVPLVEVATAVGTAALLWLGGVGVLRGWWSVGHLVVAMSYLAAMITPLRNLAKLSTTFSQAQASAERVVSILDEPVPPTTTRGDGLPRRVSGRVEFVGVGMSYGGDRSALRDLDLTVHPGERIALLGASGAGKSTMLSLIAGLYQPTSGEVLIDGRSTASVPRSWLSRQVAILQQDTFLFSGTVADNIRYGRPNAGHRDVAKAAEAALVTEFTDLFPDGLHTRVGERGIGLSGGQRQRVGIARALLVDAPIILLDEPTSGLDSDAEDLVVLALSRLVESRTVILATHRPALLRLATRTVALTAPAPDGGQRRFVTR</sequence>
<feature type="transmembrane region" description="Helical" evidence="7">
    <location>
        <begin position="23"/>
        <end position="42"/>
    </location>
</feature>
<feature type="transmembrane region" description="Helical" evidence="7">
    <location>
        <begin position="268"/>
        <end position="285"/>
    </location>
</feature>
<name>A0A1G9SME5_ALLAB</name>
<keyword evidence="11" id="KW-1185">Reference proteome</keyword>
<reference evidence="10 11" key="1">
    <citation type="submission" date="2016-10" db="EMBL/GenBank/DDBJ databases">
        <authorList>
            <person name="de Groot N.N."/>
        </authorList>
    </citation>
    <scope>NUCLEOTIDE SEQUENCE [LARGE SCALE GENOMIC DNA]</scope>
    <source>
        <strain evidence="10 11">DSM 44149</strain>
    </source>
</reference>
<evidence type="ECO:0000256" key="3">
    <source>
        <dbReference type="ARBA" id="ARBA00022741"/>
    </source>
</evidence>
<dbReference type="InterPro" id="IPR003439">
    <property type="entry name" value="ABC_transporter-like_ATP-bd"/>
</dbReference>
<feature type="domain" description="ABC transmembrane type-1" evidence="9">
    <location>
        <begin position="27"/>
        <end position="324"/>
    </location>
</feature>
<dbReference type="PROSITE" id="PS50893">
    <property type="entry name" value="ABC_TRANSPORTER_2"/>
    <property type="match status" value="1"/>
</dbReference>
<dbReference type="PROSITE" id="PS50929">
    <property type="entry name" value="ABC_TM1F"/>
    <property type="match status" value="1"/>
</dbReference>
<keyword evidence="6 7" id="KW-0472">Membrane</keyword>
<feature type="transmembrane region" description="Helical" evidence="7">
    <location>
        <begin position="75"/>
        <end position="95"/>
    </location>
</feature>
<evidence type="ECO:0000256" key="1">
    <source>
        <dbReference type="ARBA" id="ARBA00004651"/>
    </source>
</evidence>
<dbReference type="EMBL" id="LT629701">
    <property type="protein sequence ID" value="SDM36599.1"/>
    <property type="molecule type" value="Genomic_DNA"/>
</dbReference>
<dbReference type="GO" id="GO:0015421">
    <property type="term" value="F:ABC-type oligopeptide transporter activity"/>
    <property type="evidence" value="ECO:0007669"/>
    <property type="project" value="TreeGrafter"/>
</dbReference>
<dbReference type="AlphaFoldDB" id="A0A1G9SME5"/>
<dbReference type="RefSeq" id="WP_030433224.1">
    <property type="nucleotide sequence ID" value="NZ_JOEF01000038.1"/>
</dbReference>
<dbReference type="SUPFAM" id="SSF52540">
    <property type="entry name" value="P-loop containing nucleoside triphosphate hydrolases"/>
    <property type="match status" value="1"/>
</dbReference>
<keyword evidence="4 10" id="KW-0067">ATP-binding</keyword>
<dbReference type="OrthoDB" id="9806127at2"/>
<accession>A0A1G9SME5</accession>
<evidence type="ECO:0000313" key="11">
    <source>
        <dbReference type="Proteomes" id="UP000183376"/>
    </source>
</evidence>
<evidence type="ECO:0000256" key="4">
    <source>
        <dbReference type="ARBA" id="ARBA00022840"/>
    </source>
</evidence>
<dbReference type="InterPro" id="IPR003593">
    <property type="entry name" value="AAA+_ATPase"/>
</dbReference>
<feature type="transmembrane region" description="Helical" evidence="7">
    <location>
        <begin position="291"/>
        <end position="309"/>
    </location>
</feature>
<evidence type="ECO:0000256" key="6">
    <source>
        <dbReference type="ARBA" id="ARBA00023136"/>
    </source>
</evidence>